<evidence type="ECO:0000313" key="2">
    <source>
        <dbReference type="Proteomes" id="UP000768646"/>
    </source>
</evidence>
<reference evidence="1 2" key="1">
    <citation type="journal article" date="2021" name="Commun. Biol.">
        <title>Genomic insights into the host specific adaptation of the Pneumocystis genus.</title>
        <authorList>
            <person name="Cisse O.H."/>
            <person name="Ma L."/>
            <person name="Dekker J.P."/>
            <person name="Khil P.P."/>
            <person name="Youn J.-H."/>
            <person name="Brenchley J.M."/>
            <person name="Blair R."/>
            <person name="Pahar B."/>
            <person name="Chabe M."/>
            <person name="Van Rompay K.K.A."/>
            <person name="Keesler R."/>
            <person name="Sukura A."/>
            <person name="Hirsch V."/>
            <person name="Kutty G."/>
            <person name="Liu Y."/>
            <person name="Peng L."/>
            <person name="Chen J."/>
            <person name="Song J."/>
            <person name="Weissenbacher-Lang C."/>
            <person name="Xu J."/>
            <person name="Upham N.S."/>
            <person name="Stajich J.E."/>
            <person name="Cuomo C.A."/>
            <person name="Cushion M.T."/>
            <person name="Kovacs J.A."/>
        </authorList>
    </citation>
    <scope>NUCLEOTIDE SEQUENCE [LARGE SCALE GENOMIC DNA]</scope>
    <source>
        <strain evidence="1 2">RABM</strain>
    </source>
</reference>
<name>A0ACB7CHW6_9ASCO</name>
<gene>
    <name evidence="1" type="ORF">PORY_001704</name>
</gene>
<comment type="caution">
    <text evidence="1">The sequence shown here is derived from an EMBL/GenBank/DDBJ whole genome shotgun (WGS) entry which is preliminary data.</text>
</comment>
<accession>A0ACB7CHW6</accession>
<keyword evidence="2" id="KW-1185">Reference proteome</keyword>
<proteinExistence type="predicted"/>
<protein>
    <submittedName>
        <fullName evidence="1">Uncharacterized protein</fullName>
    </submittedName>
</protein>
<evidence type="ECO:0000313" key="1">
    <source>
        <dbReference type="EMBL" id="KAG4305029.1"/>
    </source>
</evidence>
<organism evidence="1 2">
    <name type="scientific">Pneumocystis oryctolagi</name>
    <dbReference type="NCBI Taxonomy" id="42067"/>
    <lineage>
        <taxon>Eukaryota</taxon>
        <taxon>Fungi</taxon>
        <taxon>Dikarya</taxon>
        <taxon>Ascomycota</taxon>
        <taxon>Taphrinomycotina</taxon>
        <taxon>Pneumocystomycetes</taxon>
        <taxon>Pneumocystaceae</taxon>
        <taxon>Pneumocystis</taxon>
    </lineage>
</organism>
<sequence length="64" mass="6670">MQRNERGPGGFGRDGDASKLGAVYFNRAVAGGAMDVVLYAVEAGEGGARDGFVYFYGVGGMMDE</sequence>
<dbReference type="EMBL" id="JABTEG010000005">
    <property type="protein sequence ID" value="KAG4305029.1"/>
    <property type="molecule type" value="Genomic_DNA"/>
</dbReference>
<dbReference type="Proteomes" id="UP000768646">
    <property type="component" value="Unassembled WGS sequence"/>
</dbReference>